<dbReference type="AlphaFoldDB" id="A0A8J2BW24"/>
<dbReference type="RefSeq" id="WP_174582620.1">
    <property type="nucleotide sequence ID" value="NZ_CAJNOB010000071.1"/>
</dbReference>
<evidence type="ECO:0000313" key="2">
    <source>
        <dbReference type="Proteomes" id="UP000663859"/>
    </source>
</evidence>
<reference evidence="1" key="1">
    <citation type="submission" date="2021-02" db="EMBL/GenBank/DDBJ databases">
        <authorList>
            <person name="Cremers G."/>
            <person name="Picone N."/>
        </authorList>
    </citation>
    <scope>NUCLEOTIDE SEQUENCE</scope>
    <source>
        <strain evidence="1">PQ17</strain>
    </source>
</reference>
<name>A0A8J2BW24_9BACT</name>
<proteinExistence type="predicted"/>
<dbReference type="EMBL" id="CAJNOB010000071">
    <property type="protein sequence ID" value="CAF0705215.1"/>
    <property type="molecule type" value="Genomic_DNA"/>
</dbReference>
<protein>
    <submittedName>
        <fullName evidence="1">Uncharacterized protein</fullName>
    </submittedName>
</protein>
<gene>
    <name evidence="1" type="ORF">MPNT_90006</name>
</gene>
<organism evidence="1 2">
    <name type="scientific">Candidatus Methylacidithermus pantelleriae</name>
    <dbReference type="NCBI Taxonomy" id="2744239"/>
    <lineage>
        <taxon>Bacteria</taxon>
        <taxon>Pseudomonadati</taxon>
        <taxon>Verrucomicrobiota</taxon>
        <taxon>Methylacidiphilae</taxon>
        <taxon>Methylacidiphilales</taxon>
        <taxon>Methylacidiphilaceae</taxon>
        <taxon>Candidatus Methylacidithermus</taxon>
    </lineage>
</organism>
<keyword evidence="2" id="KW-1185">Reference proteome</keyword>
<comment type="caution">
    <text evidence="1">The sequence shown here is derived from an EMBL/GenBank/DDBJ whole genome shotgun (WGS) entry which is preliminary data.</text>
</comment>
<accession>A0A8J2BW24</accession>
<evidence type="ECO:0000313" key="1">
    <source>
        <dbReference type="EMBL" id="CAF0705215.1"/>
    </source>
</evidence>
<sequence>MRTLTARQEENQGNTPDSTAEQLLREGEQRFQEAVSQNQFGVAHVGFFEAACMVNPPLSRNEADQRFLEKVMAVHPGLADWPLWFDTRVCDVTEFHPYKHQEGWECRISDVKIQFWRMEPIGRFYVKASFEEDKDVTVDAAQARPELNARWRIRRVIEATKCCLAFARELDAGENTSLEFAFRWTRLQGRVLRRHPLWPIPGAGPSQRDVLESSATLHIAAGSNAIIDAAQHALAPLFELFRIALPRAWVEKVYSDFWRLSS</sequence>
<dbReference type="Proteomes" id="UP000663859">
    <property type="component" value="Unassembled WGS sequence"/>
</dbReference>